<dbReference type="PANTHER" id="PTHR43179">
    <property type="entry name" value="RHAMNOSYLTRANSFERASE WBBL"/>
    <property type="match status" value="1"/>
</dbReference>
<feature type="domain" description="Glycosyltransferase 2-like" evidence="4">
    <location>
        <begin position="5"/>
        <end position="103"/>
    </location>
</feature>
<dbReference type="PANTHER" id="PTHR43179:SF12">
    <property type="entry name" value="GALACTOFURANOSYLTRANSFERASE GLFT2"/>
    <property type="match status" value="1"/>
</dbReference>
<keyword evidence="6" id="KW-1185">Reference proteome</keyword>
<dbReference type="OrthoDB" id="8404680at2"/>
<dbReference type="Proteomes" id="UP000471147">
    <property type="component" value="Unassembled WGS sequence"/>
</dbReference>
<name>A0A6I4LWT4_9SPHN</name>
<dbReference type="EMBL" id="SDWJ01000001">
    <property type="protein sequence ID" value="MVZ96603.1"/>
    <property type="molecule type" value="Genomic_DNA"/>
</dbReference>
<dbReference type="Pfam" id="PF00535">
    <property type="entry name" value="Glycos_transf_2"/>
    <property type="match status" value="1"/>
</dbReference>
<reference evidence="5 6" key="1">
    <citation type="submission" date="2019-01" db="EMBL/GenBank/DDBJ databases">
        <title>Sphingorhabdus lacus sp.nov., isolated from an oligotrophic freshwater lake.</title>
        <authorList>
            <person name="Park M."/>
        </authorList>
    </citation>
    <scope>NUCLEOTIDE SEQUENCE [LARGE SCALE GENOMIC DNA]</scope>
    <source>
        <strain evidence="5 6">IMCC26285</strain>
    </source>
</reference>
<dbReference type="InterPro" id="IPR029044">
    <property type="entry name" value="Nucleotide-diphossugar_trans"/>
</dbReference>
<comment type="caution">
    <text evidence="5">The sequence shown here is derived from an EMBL/GenBank/DDBJ whole genome shotgun (WGS) entry which is preliminary data.</text>
</comment>
<evidence type="ECO:0000313" key="5">
    <source>
        <dbReference type="EMBL" id="MVZ96603.1"/>
    </source>
</evidence>
<evidence type="ECO:0000256" key="2">
    <source>
        <dbReference type="ARBA" id="ARBA00022676"/>
    </source>
</evidence>
<evidence type="ECO:0000259" key="4">
    <source>
        <dbReference type="Pfam" id="PF00535"/>
    </source>
</evidence>
<dbReference type="AlphaFoldDB" id="A0A6I4LWT4"/>
<gene>
    <name evidence="5" type="ORF">EUU23_02645</name>
</gene>
<accession>A0A6I4LWT4</accession>
<dbReference type="GO" id="GO:0016757">
    <property type="term" value="F:glycosyltransferase activity"/>
    <property type="evidence" value="ECO:0007669"/>
    <property type="project" value="UniProtKB-KW"/>
</dbReference>
<keyword evidence="3 5" id="KW-0808">Transferase</keyword>
<keyword evidence="2" id="KW-0328">Glycosyltransferase</keyword>
<comment type="similarity">
    <text evidence="1">Belongs to the glycosyltransferase 2 family.</text>
</comment>
<dbReference type="SUPFAM" id="SSF53448">
    <property type="entry name" value="Nucleotide-diphospho-sugar transferases"/>
    <property type="match status" value="1"/>
</dbReference>
<organism evidence="5 6">
    <name type="scientific">Sphingorhabdus profundilacus</name>
    <dbReference type="NCBI Taxonomy" id="2509718"/>
    <lineage>
        <taxon>Bacteria</taxon>
        <taxon>Pseudomonadati</taxon>
        <taxon>Pseudomonadota</taxon>
        <taxon>Alphaproteobacteria</taxon>
        <taxon>Sphingomonadales</taxon>
        <taxon>Sphingomonadaceae</taxon>
        <taxon>Sphingorhabdus</taxon>
    </lineage>
</organism>
<protein>
    <submittedName>
        <fullName evidence="5">Glycosyltransferase</fullName>
    </submittedName>
</protein>
<proteinExistence type="inferred from homology"/>
<dbReference type="RefSeq" id="WP_160352570.1">
    <property type="nucleotide sequence ID" value="NZ_SDWJ01000001.1"/>
</dbReference>
<evidence type="ECO:0000256" key="1">
    <source>
        <dbReference type="ARBA" id="ARBA00006739"/>
    </source>
</evidence>
<evidence type="ECO:0000313" key="6">
    <source>
        <dbReference type="Proteomes" id="UP000471147"/>
    </source>
</evidence>
<dbReference type="InterPro" id="IPR001173">
    <property type="entry name" value="Glyco_trans_2-like"/>
</dbReference>
<sequence length="289" mass="32087">MRVFVIVATVGRADLLQRTVNQLAKQTRQPDGIVISASTSADVGELEQNSELPLEIIFAEKGLPRQRNAGLRHIAGRADIVVFFDDDFVPAHNYLEALEEVFTLRPNLVGATGKLLADGIKSSGISFDQGAAMVDAHQPADIIQERSLPALYGCNLCVRMSAAENIWFDETLPLYGWQEDVDFSFQLGRNGILIYTNLLTGVHLGMKGGRTSGKRLGYSQIANPVYLLHKKTIPPKLAWRLMSRNFIANLARSFYPEPHVDRFGRLQGNAVAFYDLCAGRLHPQRILQL</sequence>
<dbReference type="Gene3D" id="3.90.550.10">
    <property type="entry name" value="Spore Coat Polysaccharide Biosynthesis Protein SpsA, Chain A"/>
    <property type="match status" value="1"/>
</dbReference>
<evidence type="ECO:0000256" key="3">
    <source>
        <dbReference type="ARBA" id="ARBA00022679"/>
    </source>
</evidence>
<dbReference type="CDD" id="cd00761">
    <property type="entry name" value="Glyco_tranf_GTA_type"/>
    <property type="match status" value="1"/>
</dbReference>